<feature type="transmembrane region" description="Helical" evidence="1">
    <location>
        <begin position="64"/>
        <end position="89"/>
    </location>
</feature>
<dbReference type="AlphaFoldDB" id="A0AAE5LHX2"/>
<comment type="caution">
    <text evidence="2">The sequence shown here is derived from an EMBL/GenBank/DDBJ whole genome shotgun (WGS) entry which is preliminary data.</text>
</comment>
<accession>A0AAE5LHX2</accession>
<dbReference type="EMBL" id="VTXO01000002">
    <property type="protein sequence ID" value="NOI80824.1"/>
    <property type="molecule type" value="Genomic_DNA"/>
</dbReference>
<dbReference type="RefSeq" id="WP_171321491.1">
    <property type="nucleotide sequence ID" value="NZ_VTXO01000002.1"/>
</dbReference>
<keyword evidence="1" id="KW-0472">Membrane</keyword>
<proteinExistence type="predicted"/>
<evidence type="ECO:0000313" key="2">
    <source>
        <dbReference type="EMBL" id="NOI80824.1"/>
    </source>
</evidence>
<reference evidence="2 3" key="1">
    <citation type="submission" date="2019-08" db="EMBL/GenBank/DDBJ databases">
        <title>Draft genome sequencing and comparative genomics of hatchery-associated Vibrios.</title>
        <authorList>
            <person name="Kehlet-Delgado H."/>
            <person name="Mueller R.S."/>
        </authorList>
    </citation>
    <scope>NUCLEOTIDE SEQUENCE [LARGE SCALE GENOMIC DNA]</scope>
    <source>
        <strain evidence="2 3">01-65-5-1</strain>
    </source>
</reference>
<evidence type="ECO:0000313" key="3">
    <source>
        <dbReference type="Proteomes" id="UP000572722"/>
    </source>
</evidence>
<sequence>MNSNQFPFVAGQRTDKAFGSSHVLSPFPIKTLLSKSRQCDQLVKKTKQYIDLGGAGGMVFQTQLMWASFLIVFFIFIFAYIAFGGFGGMYELSLKEELVNGLWVKKLNLFDFFSGLFVMLTPLLVNVFINFKIAQSARKTLSESLPCRFHRQRREVLFSRWNSDLKKIETLIVPWEKVCAMVGQSNGVTTGGVISSASLTIAANDEENYGNFWSALQIGAVDKFHAASIWETIRTFMEDGAEHICDPSPITLEGVIEEHCQANNITKAEFGGATRFWWYINGTMLGIWRTNYEMSKVNQRAENYTDIASWSEALPEREWQKPSEQLNYVNEMLARNEYAQGYTILSIGDACCRYMQHPDVKIA</sequence>
<dbReference type="Proteomes" id="UP000572722">
    <property type="component" value="Unassembled WGS sequence"/>
</dbReference>
<keyword evidence="1" id="KW-0812">Transmembrane</keyword>
<keyword evidence="1" id="KW-1133">Transmembrane helix</keyword>
<gene>
    <name evidence="2" type="ORF">F0237_09105</name>
</gene>
<name>A0AAE5LHX2_9VIBR</name>
<organism evidence="2 3">
    <name type="scientific">Vibrio tubiashii</name>
    <dbReference type="NCBI Taxonomy" id="29498"/>
    <lineage>
        <taxon>Bacteria</taxon>
        <taxon>Pseudomonadati</taxon>
        <taxon>Pseudomonadota</taxon>
        <taxon>Gammaproteobacteria</taxon>
        <taxon>Vibrionales</taxon>
        <taxon>Vibrionaceae</taxon>
        <taxon>Vibrio</taxon>
        <taxon>Vibrio oreintalis group</taxon>
    </lineage>
</organism>
<evidence type="ECO:0000256" key="1">
    <source>
        <dbReference type="SAM" id="Phobius"/>
    </source>
</evidence>
<feature type="transmembrane region" description="Helical" evidence="1">
    <location>
        <begin position="109"/>
        <end position="129"/>
    </location>
</feature>
<protein>
    <submittedName>
        <fullName evidence="2">Uncharacterized protein</fullName>
    </submittedName>
</protein>